<evidence type="ECO:0000256" key="4">
    <source>
        <dbReference type="ARBA" id="ARBA00022723"/>
    </source>
</evidence>
<feature type="binding site" description="axial binding residue" evidence="8">
    <location>
        <position position="489"/>
    </location>
    <ligand>
        <name>heme</name>
        <dbReference type="ChEBI" id="CHEBI:30413"/>
    </ligand>
    <ligandPart>
        <name>Fe</name>
        <dbReference type="ChEBI" id="CHEBI:18248"/>
    </ligandPart>
</feature>
<dbReference type="GeneID" id="85320769"/>
<dbReference type="RefSeq" id="XP_060297922.1">
    <property type="nucleotide sequence ID" value="XM_060437499.1"/>
</dbReference>
<evidence type="ECO:0000256" key="5">
    <source>
        <dbReference type="ARBA" id="ARBA00023002"/>
    </source>
</evidence>
<gene>
    <name evidence="10" type="ORF">B0T26DRAFT_643022</name>
</gene>
<accession>A0AA40E493</accession>
<name>A0AA40E493_9PEZI</name>
<keyword evidence="6 8" id="KW-0408">Iron</keyword>
<dbReference type="GO" id="GO:0005506">
    <property type="term" value="F:iron ion binding"/>
    <property type="evidence" value="ECO:0007669"/>
    <property type="project" value="InterPro"/>
</dbReference>
<dbReference type="PRINTS" id="PR00463">
    <property type="entry name" value="EP450I"/>
</dbReference>
<keyword evidence="11" id="KW-1185">Reference proteome</keyword>
<dbReference type="PRINTS" id="PR00385">
    <property type="entry name" value="P450"/>
</dbReference>
<evidence type="ECO:0000313" key="10">
    <source>
        <dbReference type="EMBL" id="KAK0721998.1"/>
    </source>
</evidence>
<dbReference type="SUPFAM" id="SSF48264">
    <property type="entry name" value="Cytochrome P450"/>
    <property type="match status" value="1"/>
</dbReference>
<keyword evidence="3 8" id="KW-0349">Heme</keyword>
<evidence type="ECO:0000256" key="1">
    <source>
        <dbReference type="ARBA" id="ARBA00001971"/>
    </source>
</evidence>
<dbReference type="InterPro" id="IPR002401">
    <property type="entry name" value="Cyt_P450_E_grp-I"/>
</dbReference>
<organism evidence="10 11">
    <name type="scientific">Lasiosphaeria miniovina</name>
    <dbReference type="NCBI Taxonomy" id="1954250"/>
    <lineage>
        <taxon>Eukaryota</taxon>
        <taxon>Fungi</taxon>
        <taxon>Dikarya</taxon>
        <taxon>Ascomycota</taxon>
        <taxon>Pezizomycotina</taxon>
        <taxon>Sordariomycetes</taxon>
        <taxon>Sordariomycetidae</taxon>
        <taxon>Sordariales</taxon>
        <taxon>Lasiosphaeriaceae</taxon>
        <taxon>Lasiosphaeria</taxon>
    </lineage>
</organism>
<reference evidence="10" key="1">
    <citation type="submission" date="2023-06" db="EMBL/GenBank/DDBJ databases">
        <title>Genome-scale phylogeny and comparative genomics of the fungal order Sordariales.</title>
        <authorList>
            <consortium name="Lawrence Berkeley National Laboratory"/>
            <person name="Hensen N."/>
            <person name="Bonometti L."/>
            <person name="Westerberg I."/>
            <person name="Brannstrom I.O."/>
            <person name="Guillou S."/>
            <person name="Cros-Aarteil S."/>
            <person name="Calhoun S."/>
            <person name="Haridas S."/>
            <person name="Kuo A."/>
            <person name="Mondo S."/>
            <person name="Pangilinan J."/>
            <person name="Riley R."/>
            <person name="LaButti K."/>
            <person name="Andreopoulos B."/>
            <person name="Lipzen A."/>
            <person name="Chen C."/>
            <person name="Yanf M."/>
            <person name="Daum C."/>
            <person name="Ng V."/>
            <person name="Clum A."/>
            <person name="Steindorff A."/>
            <person name="Ohm R."/>
            <person name="Martin F."/>
            <person name="Silar P."/>
            <person name="Natvig D."/>
            <person name="Lalanne C."/>
            <person name="Gautier V."/>
            <person name="Ament-velasquez S.L."/>
            <person name="Kruys A."/>
            <person name="Hutchinson M.I."/>
            <person name="Powell A.J."/>
            <person name="Barry K."/>
            <person name="Miller A.N."/>
            <person name="Grigoriev I.V."/>
            <person name="Debuchy R."/>
            <person name="Gladieux P."/>
            <person name="Thoren M.H."/>
            <person name="Johannesson H."/>
        </authorList>
    </citation>
    <scope>NUCLEOTIDE SEQUENCE</scope>
    <source>
        <strain evidence="10">SMH2392-1A</strain>
    </source>
</reference>
<dbReference type="Pfam" id="PF00067">
    <property type="entry name" value="p450"/>
    <property type="match status" value="1"/>
</dbReference>
<dbReference type="Proteomes" id="UP001172101">
    <property type="component" value="Unassembled WGS sequence"/>
</dbReference>
<proteinExistence type="predicted"/>
<feature type="transmembrane region" description="Helical" evidence="9">
    <location>
        <begin position="6"/>
        <end position="24"/>
    </location>
</feature>
<dbReference type="GO" id="GO:0020037">
    <property type="term" value="F:heme binding"/>
    <property type="evidence" value="ECO:0007669"/>
    <property type="project" value="InterPro"/>
</dbReference>
<evidence type="ECO:0000256" key="2">
    <source>
        <dbReference type="ARBA" id="ARBA00005179"/>
    </source>
</evidence>
<keyword evidence="5" id="KW-0560">Oxidoreductase</keyword>
<dbReference type="AlphaFoldDB" id="A0AA40E493"/>
<dbReference type="InterPro" id="IPR050121">
    <property type="entry name" value="Cytochrome_P450_monoxygenase"/>
</dbReference>
<comment type="pathway">
    <text evidence="2">Secondary metabolite biosynthesis.</text>
</comment>
<keyword evidence="4 8" id="KW-0479">Metal-binding</keyword>
<evidence type="ECO:0000256" key="3">
    <source>
        <dbReference type="ARBA" id="ARBA00022617"/>
    </source>
</evidence>
<protein>
    <submittedName>
        <fullName evidence="10">Cytochrome P450</fullName>
    </submittedName>
</protein>
<dbReference type="InterPro" id="IPR036396">
    <property type="entry name" value="Cyt_P450_sf"/>
</dbReference>
<keyword evidence="9" id="KW-0472">Membrane</keyword>
<evidence type="ECO:0000256" key="9">
    <source>
        <dbReference type="SAM" id="Phobius"/>
    </source>
</evidence>
<evidence type="ECO:0000256" key="8">
    <source>
        <dbReference type="PIRSR" id="PIRSR602401-1"/>
    </source>
</evidence>
<dbReference type="GO" id="GO:0004497">
    <property type="term" value="F:monooxygenase activity"/>
    <property type="evidence" value="ECO:0007669"/>
    <property type="project" value="UniProtKB-KW"/>
</dbReference>
<evidence type="ECO:0000313" key="11">
    <source>
        <dbReference type="Proteomes" id="UP001172101"/>
    </source>
</evidence>
<dbReference type="GO" id="GO:0016705">
    <property type="term" value="F:oxidoreductase activity, acting on paired donors, with incorporation or reduction of molecular oxygen"/>
    <property type="evidence" value="ECO:0007669"/>
    <property type="project" value="InterPro"/>
</dbReference>
<evidence type="ECO:0000256" key="6">
    <source>
        <dbReference type="ARBA" id="ARBA00023004"/>
    </source>
</evidence>
<keyword evidence="9" id="KW-0812">Transmembrane</keyword>
<dbReference type="EMBL" id="JAUIRO010000003">
    <property type="protein sequence ID" value="KAK0721998.1"/>
    <property type="molecule type" value="Genomic_DNA"/>
</dbReference>
<dbReference type="PANTHER" id="PTHR24305:SF107">
    <property type="entry name" value="P450, PUTATIVE (EUROFUNG)-RELATED"/>
    <property type="match status" value="1"/>
</dbReference>
<dbReference type="PANTHER" id="PTHR24305">
    <property type="entry name" value="CYTOCHROME P450"/>
    <property type="match status" value="1"/>
</dbReference>
<comment type="cofactor">
    <cofactor evidence="1 8">
        <name>heme</name>
        <dbReference type="ChEBI" id="CHEBI:30413"/>
    </cofactor>
</comment>
<dbReference type="InterPro" id="IPR001128">
    <property type="entry name" value="Cyt_P450"/>
</dbReference>
<keyword evidence="9" id="KW-1133">Transmembrane helix</keyword>
<dbReference type="Gene3D" id="1.10.630.10">
    <property type="entry name" value="Cytochrome P450"/>
    <property type="match status" value="1"/>
</dbReference>
<comment type="caution">
    <text evidence="10">The sequence shown here is derived from an EMBL/GenBank/DDBJ whole genome shotgun (WGS) entry which is preliminary data.</text>
</comment>
<keyword evidence="7" id="KW-0503">Monooxygenase</keyword>
<evidence type="ECO:0000256" key="7">
    <source>
        <dbReference type="ARBA" id="ARBA00023033"/>
    </source>
</evidence>
<sequence length="558" mass="62456">MFVAVVALRALWALALSGLAYFFFRLHQVRMRTRELSTKYGVPILPHSYFWGHLIVMGKAMSRIPGDANGTLLMHFLLKDFPEFEEHGAVYIDSWPIVQPLVFVFNPEMISTFTQIRSLPKSPDMRAEFRPWTKNLDLVTLEGPEWKRWRSIFNPSFSNKNLTSLAPAMLNEIRIFSDKLKAAARSGETVKLMDLAIDLTIDVIALNISGDRLNCQTTSQPLQKALNNQIWWTCPRSTPVEICKMLHPLRSLFIWNNNRTIKNHFVPIIQRLINEQVGNNKGVGAAGETKTILALAIQAYLAEQKEAGNPITSASQIDSAFLERLTMHLGMLIFAGHDTTATTLCYTVYMLSKHPEALAAVRAEHTAILGADPAAAEARIAANPTLLNSLPHTAAVIKETTRLFPAVGGSVRAGQPDFWLVDAKTGQRMPTEHWALLSDHHTTHHRESLWPRPLDFIPERFLVRDGDEANPLHPHKNAYRPFELGPRGCIGLELVQLELKAILALTAREMDFEGAFAPGSPEVLGHQAYHVGDIVAHPKDGMPMRVRLRKVGGREVNI</sequence>